<name>A0A9W8NFX1_9PEZI</name>
<feature type="compositionally biased region" description="Gly residues" evidence="1">
    <location>
        <begin position="150"/>
        <end position="161"/>
    </location>
</feature>
<feature type="region of interest" description="Disordered" evidence="1">
    <location>
        <begin position="125"/>
        <end position="161"/>
    </location>
</feature>
<evidence type="ECO:0008006" key="4">
    <source>
        <dbReference type="Google" id="ProtNLM"/>
    </source>
</evidence>
<dbReference type="Proteomes" id="UP001148614">
    <property type="component" value="Unassembled WGS sequence"/>
</dbReference>
<protein>
    <recommendedName>
        <fullName evidence="4">Fucose-specific lectin</fullName>
    </recommendedName>
</protein>
<keyword evidence="3" id="KW-1185">Reference proteome</keyword>
<dbReference type="EMBL" id="JANPWZ010000670">
    <property type="protein sequence ID" value="KAJ3573599.1"/>
    <property type="molecule type" value="Genomic_DNA"/>
</dbReference>
<proteinExistence type="predicted"/>
<dbReference type="SUPFAM" id="SSF89372">
    <property type="entry name" value="Fucose-specific lectin"/>
    <property type="match status" value="1"/>
</dbReference>
<dbReference type="AlphaFoldDB" id="A0A9W8NFX1"/>
<evidence type="ECO:0000313" key="3">
    <source>
        <dbReference type="Proteomes" id="UP001148614"/>
    </source>
</evidence>
<sequence length="512" mass="54923">MAAPSEREQYSTLEVATDSHLLNQGNGLEVVPPSIPEAYGYYDPVKHGHVATQPENDKLLPATVQTSIAPSTPAYSTYPEVAEQGAKEAGVGAAAAGAGAGGSKGAKICGLPRKWFWLRHSSALSCGSKDKTSQPSESTGGSGSDADGNGNAGQGSSGSGKAGVYEQSRLASANFTDAYGYDNYLVVYQLKDATLRLSAFNSSNNEWIGSNIINGTNNAILLGTALAMDTFYQGSSSPDVNLYYQTEGSVTAIQSLTYSTENNISTTSRVPTKYWDSVDTVSGFNSMPGSNLAAYGKQCDYCNQYAYFFWQREQGLYIAEKSGDDFNDAELIDITEEPSANTSIAATYSGTWNGDEDAILRRSLNLFYRSTTSGLTQLRIGNGAFTPQYVGRDIGPSTNFAAFTTGWNESDSDNPTPLGFQVLSIDPDDDDGVQLTYLKDSEWNIPTDPVDDLSDCVTHAMMAVNTGRRLYCLVDSDDAGVDIMEYAWQGDPSDTSTYLDWKKIGAVDITLD</sequence>
<dbReference type="VEuPathDB" id="FungiDB:F4678DRAFT_412515"/>
<gene>
    <name evidence="2" type="ORF">NPX13_g4637</name>
</gene>
<evidence type="ECO:0000313" key="2">
    <source>
        <dbReference type="EMBL" id="KAJ3573599.1"/>
    </source>
</evidence>
<evidence type="ECO:0000256" key="1">
    <source>
        <dbReference type="SAM" id="MobiDB-lite"/>
    </source>
</evidence>
<comment type="caution">
    <text evidence="2">The sequence shown here is derived from an EMBL/GenBank/DDBJ whole genome shotgun (WGS) entry which is preliminary data.</text>
</comment>
<accession>A0A9W8NFX1</accession>
<reference evidence="2" key="1">
    <citation type="submission" date="2022-07" db="EMBL/GenBank/DDBJ databases">
        <title>Genome Sequence of Xylaria arbuscula.</title>
        <authorList>
            <person name="Buettner E."/>
        </authorList>
    </citation>
    <scope>NUCLEOTIDE SEQUENCE</scope>
    <source>
        <strain evidence="2">VT107</strain>
    </source>
</reference>
<organism evidence="2 3">
    <name type="scientific">Xylaria arbuscula</name>
    <dbReference type="NCBI Taxonomy" id="114810"/>
    <lineage>
        <taxon>Eukaryota</taxon>
        <taxon>Fungi</taxon>
        <taxon>Dikarya</taxon>
        <taxon>Ascomycota</taxon>
        <taxon>Pezizomycotina</taxon>
        <taxon>Sordariomycetes</taxon>
        <taxon>Xylariomycetidae</taxon>
        <taxon>Xylariales</taxon>
        <taxon>Xylariaceae</taxon>
        <taxon>Xylaria</taxon>
    </lineage>
</organism>